<dbReference type="GeneID" id="66062601"/>
<dbReference type="Proteomes" id="UP000027002">
    <property type="component" value="Chromosome 2"/>
</dbReference>
<evidence type="ECO:0000313" key="3">
    <source>
        <dbReference type="Proteomes" id="UP000027002"/>
    </source>
</evidence>
<feature type="region of interest" description="Disordered" evidence="1">
    <location>
        <begin position="1"/>
        <end position="38"/>
    </location>
</feature>
<proteinExistence type="predicted"/>
<dbReference type="AlphaFoldDB" id="A0A8E5MFA8"/>
<feature type="compositionally biased region" description="Polar residues" evidence="1">
    <location>
        <begin position="18"/>
        <end position="32"/>
    </location>
</feature>
<name>A0A8E5MFA8_USTVR</name>
<dbReference type="KEGG" id="uvi:66062601"/>
<accession>A0A8E5MFA8</accession>
<dbReference type="RefSeq" id="XP_042995255.1">
    <property type="nucleotide sequence ID" value="XM_043139321.1"/>
</dbReference>
<gene>
    <name evidence="2" type="ORF">UV8b_01823</name>
</gene>
<sequence length="215" mass="22732">MFQPPDTSTPRTHEARSASPQISSLTFSPTTRDSSRSPGHVHAAAACKFGFLVLDHHRAIHRLRSPCFPRYFPSPAAPRASLLRLKTIACPVTDGACSARLEGAEGTRHLLVISVLVVIWTAVLWCGQKRESKPAVHRGVGVFTAGGGNLMMMNGVSAQSLNCAAATWDVGAGGGDAFVFNEGWADGSAVGTCSFAGWRRSCKPRSRGAATASKI</sequence>
<dbReference type="EMBL" id="CP072754">
    <property type="protein sequence ID" value="QUC17582.1"/>
    <property type="molecule type" value="Genomic_DNA"/>
</dbReference>
<protein>
    <submittedName>
        <fullName evidence="2">Uncharacterized protein</fullName>
    </submittedName>
</protein>
<organism evidence="2 3">
    <name type="scientific">Ustilaginoidea virens</name>
    <name type="common">Rice false smut fungus</name>
    <name type="synonym">Villosiclava virens</name>
    <dbReference type="NCBI Taxonomy" id="1159556"/>
    <lineage>
        <taxon>Eukaryota</taxon>
        <taxon>Fungi</taxon>
        <taxon>Dikarya</taxon>
        <taxon>Ascomycota</taxon>
        <taxon>Pezizomycotina</taxon>
        <taxon>Sordariomycetes</taxon>
        <taxon>Hypocreomycetidae</taxon>
        <taxon>Hypocreales</taxon>
        <taxon>Clavicipitaceae</taxon>
        <taxon>Ustilaginoidea</taxon>
    </lineage>
</organism>
<evidence type="ECO:0000256" key="1">
    <source>
        <dbReference type="SAM" id="MobiDB-lite"/>
    </source>
</evidence>
<feature type="compositionally biased region" description="Polar residues" evidence="1">
    <location>
        <begin position="1"/>
        <end position="10"/>
    </location>
</feature>
<reference evidence="2" key="1">
    <citation type="submission" date="2020-03" db="EMBL/GenBank/DDBJ databases">
        <title>A mixture of massive structural variations and highly conserved coding sequences in Ustilaginoidea virens genome.</title>
        <authorList>
            <person name="Zhang K."/>
            <person name="Zhao Z."/>
            <person name="Zhang Z."/>
            <person name="Li Y."/>
            <person name="Hsiang T."/>
            <person name="Sun W."/>
        </authorList>
    </citation>
    <scope>NUCLEOTIDE SEQUENCE</scope>
    <source>
        <strain evidence="2">UV-8b</strain>
    </source>
</reference>
<keyword evidence="3" id="KW-1185">Reference proteome</keyword>
<evidence type="ECO:0000313" key="2">
    <source>
        <dbReference type="EMBL" id="QUC17582.1"/>
    </source>
</evidence>